<feature type="region of interest" description="Disordered" evidence="1">
    <location>
        <begin position="133"/>
        <end position="153"/>
    </location>
</feature>
<dbReference type="SUPFAM" id="SSF56672">
    <property type="entry name" value="DNA/RNA polymerases"/>
    <property type="match status" value="1"/>
</dbReference>
<feature type="non-terminal residue" evidence="2">
    <location>
        <position position="1"/>
    </location>
</feature>
<protein>
    <submittedName>
        <fullName evidence="2">TF28 protein</fullName>
    </submittedName>
</protein>
<dbReference type="EMBL" id="WBNJ01001609">
    <property type="protein sequence ID" value="NXD88833.1"/>
    <property type="molecule type" value="Genomic_DNA"/>
</dbReference>
<dbReference type="InterPro" id="IPR043502">
    <property type="entry name" value="DNA/RNA_pol_sf"/>
</dbReference>
<comment type="caution">
    <text evidence="2">The sequence shown here is derived from an EMBL/GenBank/DDBJ whole genome shotgun (WGS) entry which is preliminary data.</text>
</comment>
<dbReference type="Proteomes" id="UP000648918">
    <property type="component" value="Unassembled WGS sequence"/>
</dbReference>
<reference evidence="2" key="1">
    <citation type="submission" date="2019-09" db="EMBL/GenBank/DDBJ databases">
        <title>Bird 10,000 Genomes (B10K) Project - Family phase.</title>
        <authorList>
            <person name="Zhang G."/>
        </authorList>
    </citation>
    <scope>NUCLEOTIDE SEQUENCE</scope>
    <source>
        <strain evidence="2">B10K-DU-024-03</strain>
        <tissue evidence="2">Muscle</tissue>
    </source>
</reference>
<organism evidence="2 3">
    <name type="scientific">Halcyon senegalensis</name>
    <dbReference type="NCBI Taxonomy" id="342381"/>
    <lineage>
        <taxon>Eukaryota</taxon>
        <taxon>Metazoa</taxon>
        <taxon>Chordata</taxon>
        <taxon>Craniata</taxon>
        <taxon>Vertebrata</taxon>
        <taxon>Euteleostomi</taxon>
        <taxon>Archelosauria</taxon>
        <taxon>Archosauria</taxon>
        <taxon>Dinosauria</taxon>
        <taxon>Saurischia</taxon>
        <taxon>Theropoda</taxon>
        <taxon>Coelurosauria</taxon>
        <taxon>Aves</taxon>
        <taxon>Neognathae</taxon>
        <taxon>Neoaves</taxon>
        <taxon>Telluraves</taxon>
        <taxon>Coraciimorphae</taxon>
        <taxon>Coraciiformes</taxon>
        <taxon>Alcedinidae</taxon>
        <taxon>Halcyon</taxon>
    </lineage>
</organism>
<name>A0A851ZJD4_9AVES</name>
<proteinExistence type="predicted"/>
<dbReference type="Gene3D" id="3.10.10.10">
    <property type="entry name" value="HIV Type 1 Reverse Transcriptase, subunit A, domain 1"/>
    <property type="match status" value="1"/>
</dbReference>
<gene>
    <name evidence="2" type="primary">Tf28</name>
    <name evidence="2" type="ORF">HALSEN_R13261</name>
</gene>
<dbReference type="PANTHER" id="PTHR33064">
    <property type="entry name" value="POL PROTEIN"/>
    <property type="match status" value="1"/>
</dbReference>
<dbReference type="AlphaFoldDB" id="A0A851ZJD4"/>
<sequence>ATVDVEDMFPRIALQEEDEPQFAFPREGVQCTLNRLPRGSQHCPAAAPCALAKTLGGVKIPAGVSRYQCTADSLMGGERQEAGREASSQVCDTLTSLGLELPPAKWQGPRQEVKFGGVWWLGGAVAIPADIQEKKKKKAGKAPERKREQQQIPGMLSYWREHVPRFSIIAQPLYHLIKKNAQWQGTSQHEEALNLL</sequence>
<dbReference type="PANTHER" id="PTHR33064:SF37">
    <property type="entry name" value="RIBONUCLEASE H"/>
    <property type="match status" value="1"/>
</dbReference>
<dbReference type="OrthoDB" id="9950135at2759"/>
<dbReference type="InterPro" id="IPR051320">
    <property type="entry name" value="Viral_Replic_Matur_Polypro"/>
</dbReference>
<dbReference type="InterPro" id="IPR043128">
    <property type="entry name" value="Rev_trsase/Diguanyl_cyclase"/>
</dbReference>
<evidence type="ECO:0000313" key="3">
    <source>
        <dbReference type="Proteomes" id="UP000648918"/>
    </source>
</evidence>
<evidence type="ECO:0000313" key="2">
    <source>
        <dbReference type="EMBL" id="NXD88833.1"/>
    </source>
</evidence>
<evidence type="ECO:0000256" key="1">
    <source>
        <dbReference type="SAM" id="MobiDB-lite"/>
    </source>
</evidence>
<keyword evidence="3" id="KW-1185">Reference proteome</keyword>
<feature type="non-terminal residue" evidence="2">
    <location>
        <position position="196"/>
    </location>
</feature>
<dbReference type="Gene3D" id="3.30.70.270">
    <property type="match status" value="2"/>
</dbReference>
<accession>A0A851ZJD4</accession>